<protein>
    <submittedName>
        <fullName evidence="1">Uncharacterized protein</fullName>
    </submittedName>
</protein>
<evidence type="ECO:0000313" key="1">
    <source>
        <dbReference type="EMBL" id="KAL2041912.1"/>
    </source>
</evidence>
<gene>
    <name evidence="1" type="ORF">N7G274_005099</name>
</gene>
<accession>A0ABR4ABP1</accession>
<name>A0ABR4ABP1_9LECA</name>
<proteinExistence type="predicted"/>
<dbReference type="EMBL" id="JBEFKJ010000015">
    <property type="protein sequence ID" value="KAL2041912.1"/>
    <property type="molecule type" value="Genomic_DNA"/>
</dbReference>
<comment type="caution">
    <text evidence="1">The sequence shown here is derived from an EMBL/GenBank/DDBJ whole genome shotgun (WGS) entry which is preliminary data.</text>
</comment>
<keyword evidence="2" id="KW-1185">Reference proteome</keyword>
<organism evidence="1 2">
    <name type="scientific">Stereocaulon virgatum</name>
    <dbReference type="NCBI Taxonomy" id="373712"/>
    <lineage>
        <taxon>Eukaryota</taxon>
        <taxon>Fungi</taxon>
        <taxon>Dikarya</taxon>
        <taxon>Ascomycota</taxon>
        <taxon>Pezizomycotina</taxon>
        <taxon>Lecanoromycetes</taxon>
        <taxon>OSLEUM clade</taxon>
        <taxon>Lecanoromycetidae</taxon>
        <taxon>Lecanorales</taxon>
        <taxon>Lecanorineae</taxon>
        <taxon>Stereocaulaceae</taxon>
        <taxon>Stereocaulon</taxon>
    </lineage>
</organism>
<reference evidence="1 2" key="1">
    <citation type="submission" date="2024-09" db="EMBL/GenBank/DDBJ databases">
        <title>Rethinking Asexuality: The Enigmatic Case of Functional Sexual Genes in Lepraria (Stereocaulaceae).</title>
        <authorList>
            <person name="Doellman M."/>
            <person name="Sun Y."/>
            <person name="Barcenas-Pena A."/>
            <person name="Lumbsch H.T."/>
            <person name="Grewe F."/>
        </authorList>
    </citation>
    <scope>NUCLEOTIDE SEQUENCE [LARGE SCALE GENOMIC DNA]</scope>
    <source>
        <strain evidence="1 2">Mercado 3170</strain>
    </source>
</reference>
<sequence length="102" mass="11694">MQAAAEPHVFTRLLQEIQKSEHYAVVLEVASSPFLPGGGTERDRIASMLAFNTPIGEQEHWAISPEKFLMHVEDELDDGLHVGHNWKQAWNDLRAAYWQERI</sequence>
<dbReference type="Proteomes" id="UP001590950">
    <property type="component" value="Unassembled WGS sequence"/>
</dbReference>
<evidence type="ECO:0000313" key="2">
    <source>
        <dbReference type="Proteomes" id="UP001590950"/>
    </source>
</evidence>